<sequence length="334" mass="36832">MSSTNLAVPLVLGLLLVMAQQSMQKNLKNPIAEIQTSNCKIAFLRLGLVFTSDVNEKVLRDSGLYEPDSENPYVDIAGRRFHMGSLNNTPIIYVKSGSSSVNVAAAVQILFDRFRVYGISFFGNAGSLDEETLAPGDVSVPEAVAFTGIWEWKKFPSEDKLEDGKLVFRKFNYPQNGENLLGSVEFRKVKLFSQGEPPKDVFFLPISERWYSAATEALKDLELRKCYFDVCLLNTPKVVFGSRGSTSDMYIKNKAYGDFLRDTFKVSSADTSSASLALTSLSNNKKLFVVFQGVSNVVGGKSSDSKLSYIASYNAFLAATKFINSIPTPRVACE</sequence>
<dbReference type="PANTHER" id="PTHR21234">
    <property type="entry name" value="PURINE NUCLEOSIDE PHOSPHORYLASE"/>
    <property type="match status" value="1"/>
</dbReference>
<feature type="domain" description="Nucleoside phosphorylase" evidence="2">
    <location>
        <begin position="67"/>
        <end position="302"/>
    </location>
</feature>
<dbReference type="EMBL" id="CAWUPB010000870">
    <property type="protein sequence ID" value="CAK7327862.1"/>
    <property type="molecule type" value="Genomic_DNA"/>
</dbReference>
<organism evidence="3 4">
    <name type="scientific">Dovyalis caffra</name>
    <dbReference type="NCBI Taxonomy" id="77055"/>
    <lineage>
        <taxon>Eukaryota</taxon>
        <taxon>Viridiplantae</taxon>
        <taxon>Streptophyta</taxon>
        <taxon>Embryophyta</taxon>
        <taxon>Tracheophyta</taxon>
        <taxon>Spermatophyta</taxon>
        <taxon>Magnoliopsida</taxon>
        <taxon>eudicotyledons</taxon>
        <taxon>Gunneridae</taxon>
        <taxon>Pentapetalae</taxon>
        <taxon>rosids</taxon>
        <taxon>fabids</taxon>
        <taxon>Malpighiales</taxon>
        <taxon>Salicaceae</taxon>
        <taxon>Flacourtieae</taxon>
        <taxon>Dovyalis</taxon>
    </lineage>
</organism>
<dbReference type="PANTHER" id="PTHR21234:SF45">
    <property type="entry name" value="NUCLEOSIDE PHOSPHORYLASE DOMAIN-CONTAINING PROTEIN"/>
    <property type="match status" value="1"/>
</dbReference>
<feature type="signal peptide" evidence="1">
    <location>
        <begin position="1"/>
        <end position="24"/>
    </location>
</feature>
<gene>
    <name evidence="3" type="ORF">DCAF_LOCUS5580</name>
</gene>
<dbReference type="InterPro" id="IPR035994">
    <property type="entry name" value="Nucleoside_phosphorylase_sf"/>
</dbReference>
<dbReference type="SUPFAM" id="SSF53167">
    <property type="entry name" value="Purine and uridine phosphorylases"/>
    <property type="match status" value="1"/>
</dbReference>
<protein>
    <recommendedName>
        <fullName evidence="2">Nucleoside phosphorylase domain-containing protein</fullName>
    </recommendedName>
</protein>
<dbReference type="GO" id="GO:0009116">
    <property type="term" value="P:nucleoside metabolic process"/>
    <property type="evidence" value="ECO:0007669"/>
    <property type="project" value="InterPro"/>
</dbReference>
<comment type="caution">
    <text evidence="3">The sequence shown here is derived from an EMBL/GenBank/DDBJ whole genome shotgun (WGS) entry which is preliminary data.</text>
</comment>
<reference evidence="3 4" key="1">
    <citation type="submission" date="2024-01" db="EMBL/GenBank/DDBJ databases">
        <authorList>
            <person name="Waweru B."/>
        </authorList>
    </citation>
    <scope>NUCLEOTIDE SEQUENCE [LARGE SCALE GENOMIC DNA]</scope>
</reference>
<name>A0AAV1R4F5_9ROSI</name>
<proteinExistence type="predicted"/>
<keyword evidence="4" id="KW-1185">Reference proteome</keyword>
<dbReference type="InterPro" id="IPR000845">
    <property type="entry name" value="Nucleoside_phosphorylase_d"/>
</dbReference>
<dbReference type="GO" id="GO:0003824">
    <property type="term" value="F:catalytic activity"/>
    <property type="evidence" value="ECO:0007669"/>
    <property type="project" value="InterPro"/>
</dbReference>
<feature type="chain" id="PRO_5043796765" description="Nucleoside phosphorylase domain-containing protein" evidence="1">
    <location>
        <begin position="25"/>
        <end position="334"/>
    </location>
</feature>
<dbReference type="AlphaFoldDB" id="A0AAV1R4F5"/>
<dbReference type="Gene3D" id="3.40.50.1580">
    <property type="entry name" value="Nucleoside phosphorylase domain"/>
    <property type="match status" value="1"/>
</dbReference>
<evidence type="ECO:0000313" key="3">
    <source>
        <dbReference type="EMBL" id="CAK7327862.1"/>
    </source>
</evidence>
<evidence type="ECO:0000259" key="2">
    <source>
        <dbReference type="Pfam" id="PF01048"/>
    </source>
</evidence>
<dbReference type="Proteomes" id="UP001314170">
    <property type="component" value="Unassembled WGS sequence"/>
</dbReference>
<evidence type="ECO:0000313" key="4">
    <source>
        <dbReference type="Proteomes" id="UP001314170"/>
    </source>
</evidence>
<keyword evidence="1" id="KW-0732">Signal</keyword>
<accession>A0AAV1R4F5</accession>
<dbReference type="Pfam" id="PF01048">
    <property type="entry name" value="PNP_UDP_1"/>
    <property type="match status" value="1"/>
</dbReference>
<evidence type="ECO:0000256" key="1">
    <source>
        <dbReference type="SAM" id="SignalP"/>
    </source>
</evidence>